<proteinExistence type="predicted"/>
<protein>
    <submittedName>
        <fullName evidence="2">Uncharacterized protein</fullName>
    </submittedName>
</protein>
<dbReference type="RefSeq" id="XP_041159692.1">
    <property type="nucleotide sequence ID" value="XM_041308609.1"/>
</dbReference>
<gene>
    <name evidence="2" type="ORF">HD556DRAFT_1479980</name>
</gene>
<feature type="compositionally biased region" description="Basic and acidic residues" evidence="1">
    <location>
        <begin position="16"/>
        <end position="31"/>
    </location>
</feature>
<accession>A0A9P7DH34</accession>
<feature type="compositionally biased region" description="Basic and acidic residues" evidence="1">
    <location>
        <begin position="126"/>
        <end position="135"/>
    </location>
</feature>
<dbReference type="OrthoDB" id="2690296at2759"/>
<comment type="caution">
    <text evidence="2">The sequence shown here is derived from an EMBL/GenBank/DDBJ whole genome shotgun (WGS) entry which is preliminary data.</text>
</comment>
<evidence type="ECO:0000256" key="1">
    <source>
        <dbReference type="SAM" id="MobiDB-lite"/>
    </source>
</evidence>
<feature type="compositionally biased region" description="Basic and acidic residues" evidence="1">
    <location>
        <begin position="178"/>
        <end position="209"/>
    </location>
</feature>
<feature type="compositionally biased region" description="Low complexity" evidence="1">
    <location>
        <begin position="45"/>
        <end position="55"/>
    </location>
</feature>
<feature type="compositionally biased region" description="Polar residues" evidence="1">
    <location>
        <begin position="1"/>
        <end position="10"/>
    </location>
</feature>
<evidence type="ECO:0000313" key="3">
    <source>
        <dbReference type="Proteomes" id="UP000719766"/>
    </source>
</evidence>
<dbReference type="Proteomes" id="UP000719766">
    <property type="component" value="Unassembled WGS sequence"/>
</dbReference>
<keyword evidence="3" id="KW-1185">Reference proteome</keyword>
<sequence length="304" mass="33255">MALTTTTTESRIPRYQLRDTRARKATTEKTIKTTNAEAGPLRTNSESALSSLVSSPGDPRPRSISPAYSAGQHGRSYSDVLMARNPPMPGALGETPARLQSETVESEREKPGGKTLVDNTTSVSRNSEETEKNTHLETPANERSWSPERPTDTGDGQSGEWTTIERRRAAGARGVTQKKGEHQNLTREQENLVREAKNKLTPAEKERVWTRWNIPSRPSSDGSESEESQVAGPSKDKGKVPDPRNWGNANLDEEDIDLEAQRAALASYRAARGGGLGVRAQEEALRTYKAAQEATLSLYCITVG</sequence>
<dbReference type="EMBL" id="JABBWE010000032">
    <property type="protein sequence ID" value="KAG1793203.1"/>
    <property type="molecule type" value="Genomic_DNA"/>
</dbReference>
<dbReference type="GeneID" id="64602373"/>
<evidence type="ECO:0000313" key="2">
    <source>
        <dbReference type="EMBL" id="KAG1793203.1"/>
    </source>
</evidence>
<reference evidence="2" key="1">
    <citation type="journal article" date="2020" name="New Phytol.">
        <title>Comparative genomics reveals dynamic genome evolution in host specialist ectomycorrhizal fungi.</title>
        <authorList>
            <person name="Lofgren L.A."/>
            <person name="Nguyen N.H."/>
            <person name="Vilgalys R."/>
            <person name="Ruytinx J."/>
            <person name="Liao H.L."/>
            <person name="Branco S."/>
            <person name="Kuo A."/>
            <person name="LaButti K."/>
            <person name="Lipzen A."/>
            <person name="Andreopoulos W."/>
            <person name="Pangilinan J."/>
            <person name="Riley R."/>
            <person name="Hundley H."/>
            <person name="Na H."/>
            <person name="Barry K."/>
            <person name="Grigoriev I.V."/>
            <person name="Stajich J.E."/>
            <person name="Kennedy P.G."/>
        </authorList>
    </citation>
    <scope>NUCLEOTIDE SEQUENCE</scope>
    <source>
        <strain evidence="2">S12</strain>
    </source>
</reference>
<name>A0A9P7DH34_9AGAM</name>
<feature type="region of interest" description="Disordered" evidence="1">
    <location>
        <begin position="1"/>
        <end position="252"/>
    </location>
</feature>
<dbReference type="AlphaFoldDB" id="A0A9P7DH34"/>
<organism evidence="2 3">
    <name type="scientific">Suillus plorans</name>
    <dbReference type="NCBI Taxonomy" id="116603"/>
    <lineage>
        <taxon>Eukaryota</taxon>
        <taxon>Fungi</taxon>
        <taxon>Dikarya</taxon>
        <taxon>Basidiomycota</taxon>
        <taxon>Agaricomycotina</taxon>
        <taxon>Agaricomycetes</taxon>
        <taxon>Agaricomycetidae</taxon>
        <taxon>Boletales</taxon>
        <taxon>Suillineae</taxon>
        <taxon>Suillaceae</taxon>
        <taxon>Suillus</taxon>
    </lineage>
</organism>